<reference evidence="3" key="1">
    <citation type="journal article" date="2019" name="Int. J. Syst. Evol. Microbiol.">
        <title>The Global Catalogue of Microorganisms (GCM) 10K type strain sequencing project: providing services to taxonomists for standard genome sequencing and annotation.</title>
        <authorList>
            <consortium name="The Broad Institute Genomics Platform"/>
            <consortium name="The Broad Institute Genome Sequencing Center for Infectious Disease"/>
            <person name="Wu L."/>
            <person name="Ma J."/>
        </authorList>
    </citation>
    <scope>NUCLEOTIDE SEQUENCE [LARGE SCALE GENOMIC DNA]</scope>
    <source>
        <strain evidence="3">JCM 16702</strain>
    </source>
</reference>
<dbReference type="Pfam" id="PF01966">
    <property type="entry name" value="HD"/>
    <property type="match status" value="1"/>
</dbReference>
<protein>
    <recommendedName>
        <fullName evidence="1">HD/PDEase domain-containing protein</fullName>
    </recommendedName>
</protein>
<evidence type="ECO:0000313" key="3">
    <source>
        <dbReference type="Proteomes" id="UP001500683"/>
    </source>
</evidence>
<dbReference type="InterPro" id="IPR006311">
    <property type="entry name" value="TAT_signal"/>
</dbReference>
<dbReference type="CDD" id="cd00077">
    <property type="entry name" value="HDc"/>
    <property type="match status" value="1"/>
</dbReference>
<dbReference type="Gene3D" id="1.10.3210.10">
    <property type="entry name" value="Hypothetical protein af1432"/>
    <property type="match status" value="1"/>
</dbReference>
<organism evidence="2 3">
    <name type="scientific">Actinomadura miaoliensis</name>
    <dbReference type="NCBI Taxonomy" id="430685"/>
    <lineage>
        <taxon>Bacteria</taxon>
        <taxon>Bacillati</taxon>
        <taxon>Actinomycetota</taxon>
        <taxon>Actinomycetes</taxon>
        <taxon>Streptosporangiales</taxon>
        <taxon>Thermomonosporaceae</taxon>
        <taxon>Actinomadura</taxon>
    </lineage>
</organism>
<dbReference type="EMBL" id="BAAAZG010000047">
    <property type="protein sequence ID" value="GAA4091523.1"/>
    <property type="molecule type" value="Genomic_DNA"/>
</dbReference>
<dbReference type="Proteomes" id="UP001500683">
    <property type="component" value="Unassembled WGS sequence"/>
</dbReference>
<dbReference type="InterPro" id="IPR003607">
    <property type="entry name" value="HD/PDEase_dom"/>
</dbReference>
<accession>A0ABP7WLR1</accession>
<proteinExistence type="predicted"/>
<comment type="caution">
    <text evidence="2">The sequence shown here is derived from an EMBL/GenBank/DDBJ whole genome shotgun (WGS) entry which is preliminary data.</text>
</comment>
<dbReference type="PROSITE" id="PS51318">
    <property type="entry name" value="TAT"/>
    <property type="match status" value="1"/>
</dbReference>
<dbReference type="PANTHER" id="PTHR35569">
    <property type="entry name" value="CYANAMIDE HYDRATASE DDI2-RELATED"/>
    <property type="match status" value="1"/>
</dbReference>
<feature type="domain" description="HD/PDEase" evidence="1">
    <location>
        <begin position="87"/>
        <end position="206"/>
    </location>
</feature>
<evidence type="ECO:0000259" key="1">
    <source>
        <dbReference type="SMART" id="SM00471"/>
    </source>
</evidence>
<dbReference type="SMART" id="SM00471">
    <property type="entry name" value="HDc"/>
    <property type="match status" value="1"/>
</dbReference>
<evidence type="ECO:0000313" key="2">
    <source>
        <dbReference type="EMBL" id="GAA4091523.1"/>
    </source>
</evidence>
<name>A0ABP7WLR1_9ACTN</name>
<dbReference type="PANTHER" id="PTHR35569:SF1">
    <property type="entry name" value="CYANAMIDE HYDRATASE DDI2-RELATED"/>
    <property type="match status" value="1"/>
</dbReference>
<keyword evidence="3" id="KW-1185">Reference proteome</keyword>
<gene>
    <name evidence="2" type="ORF">GCM10022214_60820</name>
</gene>
<dbReference type="SUPFAM" id="SSF109604">
    <property type="entry name" value="HD-domain/PDEase-like"/>
    <property type="match status" value="1"/>
</dbReference>
<dbReference type="InterPro" id="IPR006674">
    <property type="entry name" value="HD_domain"/>
</dbReference>
<sequence length="272" mass="29153">MTDESNDANGVARRAVLRRSAGIAAAGAVSAFSAAASSVAHASVTRSAPSGIASSASVGALPSVVAGIRIPSSRIAREAAVFARQAYSETLFNHVMRTYVFGSLVFDRRGVHYDRELVFVAAVLHDLGLVESFQTPAEPFEVDGADAARRFLRERRVPAERAELVWDAIALHTSIGIATRKRPEIALVSVGSGMDFTGNDLRQLPSGALEEVLAAFPRKGFKQNALDAMMSLCRTKPLGELMHPFAEVGRRHIPNFSVPTVEDLLLAAPFKE</sequence>